<evidence type="ECO:0000256" key="5">
    <source>
        <dbReference type="ARBA" id="ARBA00022801"/>
    </source>
</evidence>
<gene>
    <name evidence="8" type="ORF">CURHAP_LOCUS25424</name>
</gene>
<dbReference type="PANTHER" id="PTHR45650">
    <property type="entry name" value="GDSL-LIKE LIPASE/ACYLHYDROLASE-RELATED"/>
    <property type="match status" value="1"/>
</dbReference>
<protein>
    <recommendedName>
        <fullName evidence="10">GDSL esterase/lipase</fullName>
    </recommendedName>
</protein>
<comment type="subcellular location">
    <subcellularLocation>
        <location evidence="1">Secreted</location>
    </subcellularLocation>
</comment>
<evidence type="ECO:0000256" key="1">
    <source>
        <dbReference type="ARBA" id="ARBA00004613"/>
    </source>
</evidence>
<evidence type="ECO:0000256" key="2">
    <source>
        <dbReference type="ARBA" id="ARBA00008668"/>
    </source>
</evidence>
<dbReference type="GO" id="GO:0016788">
    <property type="term" value="F:hydrolase activity, acting on ester bonds"/>
    <property type="evidence" value="ECO:0007669"/>
    <property type="project" value="InterPro"/>
</dbReference>
<keyword evidence="7" id="KW-0443">Lipid metabolism</keyword>
<keyword evidence="3" id="KW-0964">Secreted</keyword>
<reference evidence="8 9" key="1">
    <citation type="submission" date="2020-05" db="EMBL/GenBank/DDBJ databases">
        <authorList>
            <person name="Campoy J."/>
            <person name="Schneeberger K."/>
            <person name="Spophaly S."/>
        </authorList>
    </citation>
    <scope>NUCLEOTIDE SEQUENCE [LARGE SCALE GENOMIC DNA]</scope>
    <source>
        <strain evidence="8">PruArmRojPasFocal</strain>
    </source>
</reference>
<evidence type="ECO:0000313" key="8">
    <source>
        <dbReference type="EMBL" id="CAB4276328.1"/>
    </source>
</evidence>
<evidence type="ECO:0000256" key="7">
    <source>
        <dbReference type="ARBA" id="ARBA00023098"/>
    </source>
</evidence>
<dbReference type="InterPro" id="IPR001087">
    <property type="entry name" value="GDSL"/>
</dbReference>
<dbReference type="Pfam" id="PF00657">
    <property type="entry name" value="Lipase_GDSL"/>
    <property type="match status" value="1"/>
</dbReference>
<name>A0A6J5UQM0_PRUAR</name>
<dbReference type="SUPFAM" id="SSF52266">
    <property type="entry name" value="SGNH hydrolase"/>
    <property type="match status" value="1"/>
</dbReference>
<proteinExistence type="inferred from homology"/>
<evidence type="ECO:0000313" key="9">
    <source>
        <dbReference type="Proteomes" id="UP000507222"/>
    </source>
</evidence>
<sequence>MVKAPSFGLIIGSLRLESLFSNITACGSYFLLELPFVKNTISILSANKTQQGFNCSIFGVEHSTFGQGKPQVREPQVPCFFIFGDSVSDNGNNNLLPTFAKVNYSPYGVDFPQGPTGRFCNGRNIVDVLAELLGFENYIPPFAYANGSEIVKGVNYASGAAGIRKESGRQLGARISMGEQLKNHRTTVLRIIDILGKRSLAKKQLNKCLYSVGMGSNDYINNYFLPQYYQTSKKYTLEEYAEVLIKQYTQQILRLRKYGARKVSLVGLGLIGCTPDAIKTYGTNGSSCVEKLNNASQQFNQKLVALVDKLNTNFTDSKFIYVNSYEMGSGDPTLVGFKVLDAGCCEVDQYGQCAPNKTPCQNRTDYVFWDGFHPSEASNLITASRTYSAYNASDTYPMDISHLVQLQLEPQVTAI</sequence>
<organism evidence="8 9">
    <name type="scientific">Prunus armeniaca</name>
    <name type="common">Apricot</name>
    <name type="synonym">Armeniaca vulgaris</name>
    <dbReference type="NCBI Taxonomy" id="36596"/>
    <lineage>
        <taxon>Eukaryota</taxon>
        <taxon>Viridiplantae</taxon>
        <taxon>Streptophyta</taxon>
        <taxon>Embryophyta</taxon>
        <taxon>Tracheophyta</taxon>
        <taxon>Spermatophyta</taxon>
        <taxon>Magnoliopsida</taxon>
        <taxon>eudicotyledons</taxon>
        <taxon>Gunneridae</taxon>
        <taxon>Pentapetalae</taxon>
        <taxon>rosids</taxon>
        <taxon>fabids</taxon>
        <taxon>Rosales</taxon>
        <taxon>Rosaceae</taxon>
        <taxon>Amygdaloideae</taxon>
        <taxon>Amygdaleae</taxon>
        <taxon>Prunus</taxon>
    </lineage>
</organism>
<evidence type="ECO:0000256" key="6">
    <source>
        <dbReference type="ARBA" id="ARBA00022963"/>
    </source>
</evidence>
<dbReference type="GO" id="GO:0005576">
    <property type="term" value="C:extracellular region"/>
    <property type="evidence" value="ECO:0007669"/>
    <property type="project" value="UniProtKB-SubCell"/>
</dbReference>
<dbReference type="GO" id="GO:0016042">
    <property type="term" value="P:lipid catabolic process"/>
    <property type="evidence" value="ECO:0007669"/>
    <property type="project" value="UniProtKB-KW"/>
</dbReference>
<dbReference type="CDD" id="cd01837">
    <property type="entry name" value="SGNH_plant_lipase_like"/>
    <property type="match status" value="1"/>
</dbReference>
<dbReference type="EMBL" id="CAEKDK010000004">
    <property type="protein sequence ID" value="CAB4276328.1"/>
    <property type="molecule type" value="Genomic_DNA"/>
</dbReference>
<evidence type="ECO:0000256" key="3">
    <source>
        <dbReference type="ARBA" id="ARBA00022525"/>
    </source>
</evidence>
<dbReference type="PANTHER" id="PTHR45650:SF75">
    <property type="entry name" value="GDSL-LIKE LIPASE_ACYLHYDROLASE"/>
    <property type="match status" value="1"/>
</dbReference>
<dbReference type="InterPro" id="IPR035669">
    <property type="entry name" value="SGNH_plant_lipase-like"/>
</dbReference>
<dbReference type="AlphaFoldDB" id="A0A6J5UQM0"/>
<dbReference type="Gene3D" id="3.40.50.1110">
    <property type="entry name" value="SGNH hydrolase"/>
    <property type="match status" value="1"/>
</dbReference>
<dbReference type="InterPro" id="IPR036514">
    <property type="entry name" value="SGNH_hydro_sf"/>
</dbReference>
<comment type="similarity">
    <text evidence="2">Belongs to the 'GDSL' lipolytic enzyme family.</text>
</comment>
<dbReference type="Proteomes" id="UP000507222">
    <property type="component" value="Unassembled WGS sequence"/>
</dbReference>
<keyword evidence="6" id="KW-0442">Lipid degradation</keyword>
<dbReference type="InterPro" id="IPR051238">
    <property type="entry name" value="GDSL_esterase/lipase"/>
</dbReference>
<keyword evidence="5" id="KW-0378">Hydrolase</keyword>
<keyword evidence="4" id="KW-0732">Signal</keyword>
<evidence type="ECO:0008006" key="10">
    <source>
        <dbReference type="Google" id="ProtNLM"/>
    </source>
</evidence>
<accession>A0A6J5UQM0</accession>
<evidence type="ECO:0000256" key="4">
    <source>
        <dbReference type="ARBA" id="ARBA00022729"/>
    </source>
</evidence>